<dbReference type="Proteomes" id="UP001163082">
    <property type="component" value="Chromosome"/>
</dbReference>
<gene>
    <name evidence="8" type="ORF">K1Y77_16300</name>
</gene>
<protein>
    <recommendedName>
        <fullName evidence="2">site-specific DNA-methyltransferase (adenine-specific)</fullName>
        <ecNumber evidence="2">2.1.1.72</ecNumber>
    </recommendedName>
</protein>
<dbReference type="RefSeq" id="WP_264429587.1">
    <property type="nucleotide sequence ID" value="NZ_CP080627.1"/>
</dbReference>
<keyword evidence="4" id="KW-0808">Transferase</keyword>
<evidence type="ECO:0000256" key="1">
    <source>
        <dbReference type="ARBA" id="ARBA00006594"/>
    </source>
</evidence>
<organism evidence="8 9">
    <name type="scientific">Halomonas qaidamensis</name>
    <dbReference type="NCBI Taxonomy" id="2866211"/>
    <lineage>
        <taxon>Bacteria</taxon>
        <taxon>Pseudomonadati</taxon>
        <taxon>Pseudomonadota</taxon>
        <taxon>Gammaproteobacteria</taxon>
        <taxon>Oceanospirillales</taxon>
        <taxon>Halomonadaceae</taxon>
        <taxon>Halomonas</taxon>
    </lineage>
</organism>
<sequence length="632" mass="71743">MTELDCTMTMKRTELLERLDQLSASELRAWLAQELTQKRLGLAWERDAIEHDKALNGNIVLPAVSSELSHFPECGETGNLIIEGDNFDSLRLLRSTHAGKVRVIYIDPPYNTGAKDWVYNDAYVSKTDRWKHSKWLEFLYQRLLIARELLAPDGVMLISINDENRSRLELLLDEVMPGRRLGTMVWRTRQGSNAKQACFMSADHEHILVYGNAGFAFHGFEKSYAMYSNDDEDPRGAWRTSDLTLGFSYKERPNLYYPLEDPSTGIFYPPNPDRVWVYATEKRLKPGQKVQAKTMEEFIALKQILFPRDDQRVVVWETVNDLLNAIDSGDVPMSGKTPLLRRGLPGLDCFVGVPVGFGRPQFKRYKADLKNKRQPLSSWIVPRFEIDEYDAPSSFVSTTNKEGANGIAEIFGSRVFNYAKPLTLLRHLLDQATGPDDIVLDFFAGSGTTGHAVMELNEKDGGNRKFILCSSTEATKREPDKNICRDICAERIRRVLKARQRDGINNANEGFAYLSLDLVEEADLDFEGMPDHASALVALRKTGLLRSHLEDDDILVAAEDETAAILICRRVTEKTLSQLSQWPAQRLVIYSPRPDSVRSALAEHRTIDSFPLDDAFRRAQSVRKAFEEELIE</sequence>
<dbReference type="PRINTS" id="PR00506">
    <property type="entry name" value="D21N6MTFRASE"/>
</dbReference>
<evidence type="ECO:0000256" key="5">
    <source>
        <dbReference type="ARBA" id="ARBA00022691"/>
    </source>
</evidence>
<proteinExistence type="inferred from homology"/>
<evidence type="ECO:0000313" key="8">
    <source>
        <dbReference type="EMBL" id="UYV18982.1"/>
    </source>
</evidence>
<dbReference type="InterPro" id="IPR029063">
    <property type="entry name" value="SAM-dependent_MTases_sf"/>
</dbReference>
<comment type="similarity">
    <text evidence="1">Belongs to the N(4)/N(6)-methyltransferase family.</text>
</comment>
<dbReference type="InterPro" id="IPR002295">
    <property type="entry name" value="N4/N6-MTase_EcoPI_Mod-like"/>
</dbReference>
<dbReference type="SUPFAM" id="SSF53335">
    <property type="entry name" value="S-adenosyl-L-methionine-dependent methyltransferases"/>
    <property type="match status" value="1"/>
</dbReference>
<dbReference type="InterPro" id="IPR002052">
    <property type="entry name" value="DNA_methylase_N6_adenine_CS"/>
</dbReference>
<keyword evidence="9" id="KW-1185">Reference proteome</keyword>
<dbReference type="EC" id="2.1.1.72" evidence="2"/>
<dbReference type="InterPro" id="IPR002941">
    <property type="entry name" value="DNA_methylase_N4/N6"/>
</dbReference>
<evidence type="ECO:0000313" key="9">
    <source>
        <dbReference type="Proteomes" id="UP001163082"/>
    </source>
</evidence>
<dbReference type="Gene3D" id="3.40.50.150">
    <property type="entry name" value="Vaccinia Virus protein VP39"/>
    <property type="match status" value="1"/>
</dbReference>
<feature type="domain" description="DNA methylase N-4/N-6" evidence="7">
    <location>
        <begin position="101"/>
        <end position="469"/>
    </location>
</feature>
<accession>A0ABY6JQV2</accession>
<evidence type="ECO:0000259" key="7">
    <source>
        <dbReference type="Pfam" id="PF01555"/>
    </source>
</evidence>
<dbReference type="Pfam" id="PF01555">
    <property type="entry name" value="N6_N4_Mtase"/>
    <property type="match status" value="1"/>
</dbReference>
<evidence type="ECO:0000256" key="4">
    <source>
        <dbReference type="ARBA" id="ARBA00022679"/>
    </source>
</evidence>
<evidence type="ECO:0000256" key="3">
    <source>
        <dbReference type="ARBA" id="ARBA00022603"/>
    </source>
</evidence>
<name>A0ABY6JQV2_9GAMM</name>
<evidence type="ECO:0000256" key="2">
    <source>
        <dbReference type="ARBA" id="ARBA00011900"/>
    </source>
</evidence>
<comment type="catalytic activity">
    <reaction evidence="6">
        <text>a 2'-deoxyadenosine in DNA + S-adenosyl-L-methionine = an N(6)-methyl-2'-deoxyadenosine in DNA + S-adenosyl-L-homocysteine + H(+)</text>
        <dbReference type="Rhea" id="RHEA:15197"/>
        <dbReference type="Rhea" id="RHEA-COMP:12418"/>
        <dbReference type="Rhea" id="RHEA-COMP:12419"/>
        <dbReference type="ChEBI" id="CHEBI:15378"/>
        <dbReference type="ChEBI" id="CHEBI:57856"/>
        <dbReference type="ChEBI" id="CHEBI:59789"/>
        <dbReference type="ChEBI" id="CHEBI:90615"/>
        <dbReference type="ChEBI" id="CHEBI:90616"/>
        <dbReference type="EC" id="2.1.1.72"/>
    </reaction>
</comment>
<keyword evidence="5" id="KW-0949">S-adenosyl-L-methionine</keyword>
<keyword evidence="3" id="KW-0489">Methyltransferase</keyword>
<dbReference type="PROSITE" id="PS00092">
    <property type="entry name" value="N6_MTASE"/>
    <property type="match status" value="1"/>
</dbReference>
<evidence type="ECO:0000256" key="6">
    <source>
        <dbReference type="ARBA" id="ARBA00047942"/>
    </source>
</evidence>
<reference evidence="8 9" key="1">
    <citation type="journal article" date="2022" name="Antonie Van Leeuwenhoek">
        <title>Whole genome sequencing of the halophilic Halomonas qaidamensis XH36, a novel species strain with high ectoine production.</title>
        <authorList>
            <person name="Zhang T."/>
            <person name="Cui T."/>
            <person name="Cao Y."/>
            <person name="Li Y."/>
            <person name="Li F."/>
            <person name="Zhu D."/>
            <person name="Xing J."/>
        </authorList>
    </citation>
    <scope>NUCLEOTIDE SEQUENCE [LARGE SCALE GENOMIC DNA]</scope>
    <source>
        <strain evidence="8 9">XH36</strain>
    </source>
</reference>
<dbReference type="EMBL" id="CP080627">
    <property type="protein sequence ID" value="UYV18982.1"/>
    <property type="molecule type" value="Genomic_DNA"/>
</dbReference>